<evidence type="ECO:0000256" key="2">
    <source>
        <dbReference type="SAM" id="SignalP"/>
    </source>
</evidence>
<feature type="chain" id="PRO_5040264915" evidence="2">
    <location>
        <begin position="22"/>
        <end position="337"/>
    </location>
</feature>
<comment type="caution">
    <text evidence="3">The sequence shown here is derived from an EMBL/GenBank/DDBJ whole genome shotgun (WGS) entry which is preliminary data.</text>
</comment>
<dbReference type="AlphaFoldDB" id="A0A9N8HFA3"/>
<organism evidence="3 4">
    <name type="scientific">Seminavis robusta</name>
    <dbReference type="NCBI Taxonomy" id="568900"/>
    <lineage>
        <taxon>Eukaryota</taxon>
        <taxon>Sar</taxon>
        <taxon>Stramenopiles</taxon>
        <taxon>Ochrophyta</taxon>
        <taxon>Bacillariophyta</taxon>
        <taxon>Bacillariophyceae</taxon>
        <taxon>Bacillariophycidae</taxon>
        <taxon>Naviculales</taxon>
        <taxon>Naviculaceae</taxon>
        <taxon>Seminavis</taxon>
    </lineage>
</organism>
<reference evidence="3" key="1">
    <citation type="submission" date="2020-06" db="EMBL/GenBank/DDBJ databases">
        <authorList>
            <consortium name="Plant Systems Biology data submission"/>
        </authorList>
    </citation>
    <scope>NUCLEOTIDE SEQUENCE</scope>
    <source>
        <strain evidence="3">D6</strain>
    </source>
</reference>
<name>A0A9N8HFA3_9STRA</name>
<dbReference type="Proteomes" id="UP001153069">
    <property type="component" value="Unassembled WGS sequence"/>
</dbReference>
<proteinExistence type="predicted"/>
<evidence type="ECO:0000313" key="3">
    <source>
        <dbReference type="EMBL" id="CAB9510205.1"/>
    </source>
</evidence>
<keyword evidence="1" id="KW-0472">Membrane</keyword>
<gene>
    <name evidence="3" type="ORF">SEMRO_426_G140330.1</name>
</gene>
<sequence length="337" mass="36456">MQASLTTLALLSVVAVQPAFGQHGCYIDGTEMYIGYIPVDVELQCCRDTGELYGYREGLLHQKTSSELRDSLEECAASIEEDMMWNLDHHCNSDYTSCNIDYHSFTCDDDVMKLCRRKGGKVVEGDMVFRCSSYGQTSRLKFLNKVDCIAASCDEEELYTMFEAAGSAIGCEVSSIGDVKVDGKTTSFSWSASGSSGSSGKIWGILGAAFAVLAVGAIIWKIHSEKVEAKTREAKKPGDLELPEVSATAGSAESADALVKSSQVPVSMKAAAESDCLEKVLIKKYRMTWVDARNVLSRAKAALGGSVDRNVLLEAAYQIYQNDKAISKCSDGTVIQA</sequence>
<evidence type="ECO:0000313" key="4">
    <source>
        <dbReference type="Proteomes" id="UP001153069"/>
    </source>
</evidence>
<feature type="signal peptide" evidence="2">
    <location>
        <begin position="1"/>
        <end position="21"/>
    </location>
</feature>
<feature type="transmembrane region" description="Helical" evidence="1">
    <location>
        <begin position="202"/>
        <end position="222"/>
    </location>
</feature>
<keyword evidence="1" id="KW-1133">Transmembrane helix</keyword>
<accession>A0A9N8HFA3</accession>
<keyword evidence="4" id="KW-1185">Reference proteome</keyword>
<keyword evidence="2" id="KW-0732">Signal</keyword>
<evidence type="ECO:0000256" key="1">
    <source>
        <dbReference type="SAM" id="Phobius"/>
    </source>
</evidence>
<dbReference type="EMBL" id="CAICTM010000425">
    <property type="protein sequence ID" value="CAB9510205.1"/>
    <property type="molecule type" value="Genomic_DNA"/>
</dbReference>
<protein>
    <submittedName>
        <fullName evidence="3">Uncharacterized protein</fullName>
    </submittedName>
</protein>
<keyword evidence="1" id="KW-0812">Transmembrane</keyword>